<dbReference type="Proteomes" id="UP000694865">
    <property type="component" value="Unplaced"/>
</dbReference>
<evidence type="ECO:0000313" key="3">
    <source>
        <dbReference type="Proteomes" id="UP000694865"/>
    </source>
</evidence>
<evidence type="ECO:0000256" key="1">
    <source>
        <dbReference type="SAM" id="Coils"/>
    </source>
</evidence>
<accession>A0ABM0MEA8</accession>
<evidence type="ECO:0000256" key="2">
    <source>
        <dbReference type="SAM" id="MobiDB-lite"/>
    </source>
</evidence>
<name>A0ABM0MEA8_SACKO</name>
<feature type="compositionally biased region" description="Basic and acidic residues" evidence="2">
    <location>
        <begin position="136"/>
        <end position="155"/>
    </location>
</feature>
<feature type="compositionally biased region" description="Basic and acidic residues" evidence="2">
    <location>
        <begin position="165"/>
        <end position="185"/>
    </location>
</feature>
<keyword evidence="1" id="KW-0175">Coiled coil</keyword>
<feature type="region of interest" description="Disordered" evidence="2">
    <location>
        <begin position="355"/>
        <end position="394"/>
    </location>
</feature>
<gene>
    <name evidence="4" type="primary">LOC102805014</name>
</gene>
<feature type="compositionally biased region" description="Low complexity" evidence="2">
    <location>
        <begin position="106"/>
        <end position="115"/>
    </location>
</feature>
<organism evidence="3 4">
    <name type="scientific">Saccoglossus kowalevskii</name>
    <name type="common">Acorn worm</name>
    <dbReference type="NCBI Taxonomy" id="10224"/>
    <lineage>
        <taxon>Eukaryota</taxon>
        <taxon>Metazoa</taxon>
        <taxon>Hemichordata</taxon>
        <taxon>Enteropneusta</taxon>
        <taxon>Harrimaniidae</taxon>
        <taxon>Saccoglossus</taxon>
    </lineage>
</organism>
<keyword evidence="3" id="KW-1185">Reference proteome</keyword>
<dbReference type="GeneID" id="102805014"/>
<reference evidence="4" key="1">
    <citation type="submission" date="2025-08" db="UniProtKB">
        <authorList>
            <consortium name="RefSeq"/>
        </authorList>
    </citation>
    <scope>IDENTIFICATION</scope>
    <source>
        <tissue evidence="4">Testes</tissue>
    </source>
</reference>
<proteinExistence type="predicted"/>
<sequence>MDVMNHREEVHLQDDDKQEEKTMIFLNDDRNHDVITNLKPKMMMDKKNNDKSDSDEEHHKDENGCHGDDDCNSEFAASALGQPATADVKGKCDSDVSMVTDGCCDSSHSTSSSSVRSEELHDDGDDDEMHCGNASSHEDMQMNYDDVREDVRGSDRSSCSQASKESLDVHRMDENEQRHLEEKESFSASNNDMFNEEEIYVNVEDNLSTKHHAQDNSRIKNKFTFNNSFPSESRTPKNYHNGCVPSSESRIPQPVQRRSLSSRFRRCASVSSEGWNRGSVDSLSARQRSPIEQPDWVVFEKDEGKLMNAQRCLLARHEFAATHYLYGTKSNTVRQKDVGRCSSLRSLIDMRSDSEPVQKSTLKRRRSLKSPCIERRSPEAILTSPDLRHEKSEMKYSEMKCTDLRATSPECKTKSPDMTHKNLDLKRMELKKSKSLEKSPFGNPMDSNPYGASVPYMTPLQQKERQVKELNRKVRELEELLENKDEEITYLKEEHKIELETFFADKETEFESLKEEIEKQNDLLKDKNEKVIQELKDEIQMLEKVKNDEICRRMDTEKSLIERQTIIEKLEHTMKKMEVEYKDREHLHQHRYLEMYKKGQLAQEMEMEENMILEAAKNPQNKNVKDLLRKLEKTQIELEKLKESRRKEIYEEAPHIKSDPEAIVELLSSSFYYYLIGRDAKTNLRAIMSILNYSEVQKRTILNSLKKKEK</sequence>
<evidence type="ECO:0000313" key="4">
    <source>
        <dbReference type="RefSeq" id="XP_006818349.1"/>
    </source>
</evidence>
<feature type="region of interest" description="Disordered" evidence="2">
    <location>
        <begin position="103"/>
        <end position="187"/>
    </location>
</feature>
<feature type="coiled-coil region" evidence="1">
    <location>
        <begin position="621"/>
        <end position="651"/>
    </location>
</feature>
<feature type="compositionally biased region" description="Basic and acidic residues" evidence="2">
    <location>
        <begin position="1"/>
        <end position="33"/>
    </location>
</feature>
<dbReference type="RefSeq" id="XP_006818349.1">
    <property type="nucleotide sequence ID" value="XM_006818286.1"/>
</dbReference>
<feature type="region of interest" description="Disordered" evidence="2">
    <location>
        <begin position="1"/>
        <end position="74"/>
    </location>
</feature>
<protein>
    <submittedName>
        <fullName evidence="4">Uncharacterized protein PF11_0207-like</fullName>
    </submittedName>
</protein>
<feature type="coiled-coil region" evidence="1">
    <location>
        <begin position="460"/>
        <end position="587"/>
    </location>
</feature>
<feature type="compositionally biased region" description="Basic and acidic residues" evidence="2">
    <location>
        <begin position="42"/>
        <end position="69"/>
    </location>
</feature>